<feature type="transmembrane region" description="Helical" evidence="7">
    <location>
        <begin position="60"/>
        <end position="81"/>
    </location>
</feature>
<evidence type="ECO:0000313" key="8">
    <source>
        <dbReference type="EMBL" id="EAR97512.2"/>
    </source>
</evidence>
<accession>I7M1S9</accession>
<evidence type="ECO:0000313" key="9">
    <source>
        <dbReference type="Proteomes" id="UP000009168"/>
    </source>
</evidence>
<gene>
    <name evidence="8" type="ORF">TTHERM_00437610</name>
</gene>
<feature type="transmembrane region" description="Helical" evidence="7">
    <location>
        <begin position="257"/>
        <end position="274"/>
    </location>
</feature>
<dbReference type="PANTHER" id="PTHR31893:SF5">
    <property type="entry name" value="TRANSMEMBRANE PROTEIN 151 HOMOLOG"/>
    <property type="match status" value="1"/>
</dbReference>
<dbReference type="EMBL" id="GG662663">
    <property type="protein sequence ID" value="EAR97512.2"/>
    <property type="molecule type" value="Genomic_DNA"/>
</dbReference>
<dbReference type="InterPro" id="IPR026767">
    <property type="entry name" value="Tmem151"/>
</dbReference>
<dbReference type="KEGG" id="tet:TTHERM_00437610"/>
<evidence type="ECO:0000256" key="1">
    <source>
        <dbReference type="ARBA" id="ARBA00004141"/>
    </source>
</evidence>
<protein>
    <submittedName>
        <fullName evidence="8">Transmembrane protein, putative</fullName>
    </submittedName>
</protein>
<keyword evidence="3 7" id="KW-0812">Transmembrane</keyword>
<evidence type="ECO:0000256" key="7">
    <source>
        <dbReference type="SAM" id="Phobius"/>
    </source>
</evidence>
<dbReference type="InParanoid" id="I7M1S9"/>
<comment type="similarity">
    <text evidence="2">Belongs to the TMEM151 family.</text>
</comment>
<dbReference type="GO" id="GO:0016020">
    <property type="term" value="C:membrane"/>
    <property type="evidence" value="ECO:0007669"/>
    <property type="project" value="UniProtKB-SubCell"/>
</dbReference>
<feature type="compositionally biased region" description="Polar residues" evidence="6">
    <location>
        <begin position="1"/>
        <end position="14"/>
    </location>
</feature>
<keyword evidence="5 7" id="KW-0472">Membrane</keyword>
<evidence type="ECO:0000256" key="5">
    <source>
        <dbReference type="ARBA" id="ARBA00023136"/>
    </source>
</evidence>
<evidence type="ECO:0000256" key="4">
    <source>
        <dbReference type="ARBA" id="ARBA00022989"/>
    </source>
</evidence>
<feature type="region of interest" description="Disordered" evidence="6">
    <location>
        <begin position="1"/>
        <end position="35"/>
    </location>
</feature>
<keyword evidence="4 7" id="KW-1133">Transmembrane helix</keyword>
<evidence type="ECO:0000256" key="2">
    <source>
        <dbReference type="ARBA" id="ARBA00009583"/>
    </source>
</evidence>
<proteinExistence type="inferred from homology"/>
<evidence type="ECO:0000256" key="3">
    <source>
        <dbReference type="ARBA" id="ARBA00022692"/>
    </source>
</evidence>
<keyword evidence="9" id="KW-1185">Reference proteome</keyword>
<reference evidence="9" key="1">
    <citation type="journal article" date="2006" name="PLoS Biol.">
        <title>Macronuclear genome sequence of the ciliate Tetrahymena thermophila, a model eukaryote.</title>
        <authorList>
            <person name="Eisen J.A."/>
            <person name="Coyne R.S."/>
            <person name="Wu M."/>
            <person name="Wu D."/>
            <person name="Thiagarajan M."/>
            <person name="Wortman J.R."/>
            <person name="Badger J.H."/>
            <person name="Ren Q."/>
            <person name="Amedeo P."/>
            <person name="Jones K.M."/>
            <person name="Tallon L.J."/>
            <person name="Delcher A.L."/>
            <person name="Salzberg S.L."/>
            <person name="Silva J.C."/>
            <person name="Haas B.J."/>
            <person name="Majoros W.H."/>
            <person name="Farzad M."/>
            <person name="Carlton J.M."/>
            <person name="Smith R.K. Jr."/>
            <person name="Garg J."/>
            <person name="Pearlman R.E."/>
            <person name="Karrer K.M."/>
            <person name="Sun L."/>
            <person name="Manning G."/>
            <person name="Elde N.C."/>
            <person name="Turkewitz A.P."/>
            <person name="Asai D.J."/>
            <person name="Wilkes D.E."/>
            <person name="Wang Y."/>
            <person name="Cai H."/>
            <person name="Collins K."/>
            <person name="Stewart B.A."/>
            <person name="Lee S.R."/>
            <person name="Wilamowska K."/>
            <person name="Weinberg Z."/>
            <person name="Ruzzo W.L."/>
            <person name="Wloga D."/>
            <person name="Gaertig J."/>
            <person name="Frankel J."/>
            <person name="Tsao C.-C."/>
            <person name="Gorovsky M.A."/>
            <person name="Keeling P.J."/>
            <person name="Waller R.F."/>
            <person name="Patron N.J."/>
            <person name="Cherry J.M."/>
            <person name="Stover N.A."/>
            <person name="Krieger C.J."/>
            <person name="del Toro C."/>
            <person name="Ryder H.F."/>
            <person name="Williamson S.C."/>
            <person name="Barbeau R.A."/>
            <person name="Hamilton E.P."/>
            <person name="Orias E."/>
        </authorList>
    </citation>
    <scope>NUCLEOTIDE SEQUENCE [LARGE SCALE GENOMIC DNA]</scope>
    <source>
        <strain evidence="9">SB210</strain>
    </source>
</reference>
<dbReference type="PANTHER" id="PTHR31893">
    <property type="entry name" value="TRANSMEMBRANE PROTEIN 151 HOMOLOG"/>
    <property type="match status" value="1"/>
</dbReference>
<name>I7M1S9_TETTS</name>
<dbReference type="Pfam" id="PF14857">
    <property type="entry name" value="TMEM151"/>
    <property type="match status" value="1"/>
</dbReference>
<dbReference type="Proteomes" id="UP000009168">
    <property type="component" value="Unassembled WGS sequence"/>
</dbReference>
<evidence type="ECO:0000256" key="6">
    <source>
        <dbReference type="SAM" id="MobiDB-lite"/>
    </source>
</evidence>
<feature type="transmembrane region" description="Helical" evidence="7">
    <location>
        <begin position="87"/>
        <end position="105"/>
    </location>
</feature>
<sequence length="292" mass="34347">MNKQQGDSKVQQRNLDQEQKPLIKEEETEQIDKKDLEKRQASSLHILNKPSLSGFKYDEFPMTSIVLHLTFFIMLAIYKFAETNVGPMGIIITFFYIGIQIESLFGDIPNFFKIKPVLRDITPILKQWKEKSVDLTYDVISYHYQSSRVHGQKRRSKSFSSSDSVKLDYLTCEDVTEDCSEIFKKYNIFVIYSSIMFTYGNQKAEQEITNKIKTIKEEQQKQDKYVDDKINIQLKDIQNEVVDLVYAKSGSIFINKFFFWLTSLLLLTVPYRLYVNSQTAHLQYKIHKKIYV</sequence>
<dbReference type="HOGENOM" id="CLU_954686_0_0_1"/>
<dbReference type="AlphaFoldDB" id="I7M1S9"/>
<comment type="subcellular location">
    <subcellularLocation>
        <location evidence="1">Membrane</location>
        <topology evidence="1">Multi-pass membrane protein</topology>
    </subcellularLocation>
</comment>
<dbReference type="GeneID" id="7843320"/>
<dbReference type="RefSeq" id="XP_001017757.2">
    <property type="nucleotide sequence ID" value="XM_001017757.3"/>
</dbReference>
<feature type="compositionally biased region" description="Basic and acidic residues" evidence="6">
    <location>
        <begin position="15"/>
        <end position="35"/>
    </location>
</feature>
<organism evidence="8 9">
    <name type="scientific">Tetrahymena thermophila (strain SB210)</name>
    <dbReference type="NCBI Taxonomy" id="312017"/>
    <lineage>
        <taxon>Eukaryota</taxon>
        <taxon>Sar</taxon>
        <taxon>Alveolata</taxon>
        <taxon>Ciliophora</taxon>
        <taxon>Intramacronucleata</taxon>
        <taxon>Oligohymenophorea</taxon>
        <taxon>Hymenostomatida</taxon>
        <taxon>Tetrahymenina</taxon>
        <taxon>Tetrahymenidae</taxon>
        <taxon>Tetrahymena</taxon>
    </lineage>
</organism>